<sequence>MQKYMSHPKHGKMPVYSIQDIERNKLNGWIVDGEEVVKPTIEKPITIHLPKKRGRPARG</sequence>
<dbReference type="EMBL" id="LR797111">
    <property type="protein sequence ID" value="CAB4187388.1"/>
    <property type="molecule type" value="Genomic_DNA"/>
</dbReference>
<accession>A0A6J5R1N6</accession>
<organism evidence="1">
    <name type="scientific">uncultured Caudovirales phage</name>
    <dbReference type="NCBI Taxonomy" id="2100421"/>
    <lineage>
        <taxon>Viruses</taxon>
        <taxon>Duplodnaviria</taxon>
        <taxon>Heunggongvirae</taxon>
        <taxon>Uroviricota</taxon>
        <taxon>Caudoviricetes</taxon>
        <taxon>Peduoviridae</taxon>
        <taxon>Maltschvirus</taxon>
        <taxon>Maltschvirus maltsch</taxon>
    </lineage>
</organism>
<evidence type="ECO:0000313" key="1">
    <source>
        <dbReference type="EMBL" id="CAB4187388.1"/>
    </source>
</evidence>
<gene>
    <name evidence="1" type="ORF">UFOVP1155_22</name>
</gene>
<reference evidence="1" key="1">
    <citation type="submission" date="2020-05" db="EMBL/GenBank/DDBJ databases">
        <authorList>
            <person name="Chiriac C."/>
            <person name="Salcher M."/>
            <person name="Ghai R."/>
            <person name="Kavagutti S V."/>
        </authorList>
    </citation>
    <scope>NUCLEOTIDE SEQUENCE</scope>
</reference>
<proteinExistence type="predicted"/>
<name>A0A6J5R1N6_9CAUD</name>
<protein>
    <submittedName>
        <fullName evidence="1">Uncharacterized protein</fullName>
    </submittedName>
</protein>